<keyword evidence="9" id="KW-0067">ATP-binding</keyword>
<dbReference type="Proteomes" id="UP000254123">
    <property type="component" value="Unassembled WGS sequence"/>
</dbReference>
<dbReference type="InterPro" id="IPR027417">
    <property type="entry name" value="P-loop_NTPase"/>
</dbReference>
<dbReference type="EMBL" id="UGVC01000001">
    <property type="protein sequence ID" value="SUD91791.1"/>
    <property type="molecule type" value="Genomic_DNA"/>
</dbReference>
<proteinExistence type="inferred from homology"/>
<dbReference type="Gene3D" id="3.40.50.300">
    <property type="entry name" value="P-loop containing nucleotide triphosphate hydrolases"/>
    <property type="match status" value="1"/>
</dbReference>
<dbReference type="STRING" id="1123034.GCA_000685805_01620"/>
<gene>
    <name evidence="19" type="primary">ptk</name>
    <name evidence="19" type="ORF">NCTC10526_02162</name>
</gene>
<dbReference type="PANTHER" id="PTHR32309:SF32">
    <property type="entry name" value="TYROSINE-PROTEIN KINASE ETK-RELATED"/>
    <property type="match status" value="1"/>
</dbReference>
<keyword evidence="5 19" id="KW-0808">Transferase</keyword>
<feature type="coiled-coil region" evidence="14">
    <location>
        <begin position="290"/>
        <end position="382"/>
    </location>
</feature>
<dbReference type="GO" id="GO:0005886">
    <property type="term" value="C:plasma membrane"/>
    <property type="evidence" value="ECO:0007669"/>
    <property type="project" value="UniProtKB-SubCell"/>
</dbReference>
<dbReference type="Pfam" id="PF13614">
    <property type="entry name" value="AAA_31"/>
    <property type="match status" value="1"/>
</dbReference>
<dbReference type="Pfam" id="PF02706">
    <property type="entry name" value="Wzz"/>
    <property type="match status" value="1"/>
</dbReference>
<evidence type="ECO:0000256" key="11">
    <source>
        <dbReference type="ARBA" id="ARBA00023136"/>
    </source>
</evidence>
<evidence type="ECO:0000256" key="13">
    <source>
        <dbReference type="ARBA" id="ARBA00053015"/>
    </source>
</evidence>
<keyword evidence="14" id="KW-0175">Coiled coil</keyword>
<evidence type="ECO:0000313" key="19">
    <source>
        <dbReference type="EMBL" id="SUD91791.1"/>
    </source>
</evidence>
<evidence type="ECO:0000313" key="20">
    <source>
        <dbReference type="Proteomes" id="UP000254123"/>
    </source>
</evidence>
<feature type="domain" description="AAA" evidence="17">
    <location>
        <begin position="559"/>
        <end position="719"/>
    </location>
</feature>
<keyword evidence="10 15" id="KW-1133">Transmembrane helix</keyword>
<accession>A0A379LMW6</accession>
<sequence length="752" mass="83624">MSQTVPNPSTNDATQNDDEIDLIALLLTLLRGWKTILTCALLGLALGFTYSRYVQPTYQTDALIQIDKKSQGIAALGSNISELVGAEATPAETERELIKSRMVLVPVVSKLHLDIKVSDAEVGALDRISQSNIPTQTSTEEGVFLDTEQGEVRISSFTVPQAYENKTFNIVKTNTGFELSIEINDQLETYTGNIASPTVIKTPKGDINISVHSLPAVGHNISLTKLSTPSAVEDLSKALSVSERGEKTGIVQLTLTGEDQKQVSRVLSNVVQSYVDQNLARGSEQTTTTIKFMESQIPQLKQKLERSEETFNKFREQYGTIDVSKEAEILLNESAQIERQLSELKLKQAELLTYYTAEHPLVVQINDQLAVLNARRQEIKETVTRMPETQREFLQLSQDMEINREIYLTMLKNYEQLKIARAGEIGYVRVVDMPISTFEKIAPRRLVIWALSLIIGTLLGSLLVLAKNLLRNTVKDPERLEEKTGVPVIATIPRSKTAINLMKNNKNSRRLLAMVDHDGLSYEGIKSLRTSLMFAMPPVSKVASVFGELEREEAAKQGKIIVISGESPGIGKSFISSNLAETFSQLNKKVLIIDGDMRRGELHKIFTISQSNGLGDYLTESDATLANFIHPTSFEFIDFMPRGKHPHNPASLLSTDKFSKMLLQLVAIYDYIIIDTPPVLAVSDAIITAQYADKVLMVTRYNHSVEGQLAYAVKQMYKANVTVDGIVLNDMVQGITSKYSYHYNYAYGNSKD</sequence>
<evidence type="ECO:0000256" key="12">
    <source>
        <dbReference type="ARBA" id="ARBA00023137"/>
    </source>
</evidence>
<dbReference type="GO" id="GO:0042802">
    <property type="term" value="F:identical protein binding"/>
    <property type="evidence" value="ECO:0007669"/>
    <property type="project" value="UniProtKB-ARBA"/>
</dbReference>
<evidence type="ECO:0000256" key="8">
    <source>
        <dbReference type="ARBA" id="ARBA00022777"/>
    </source>
</evidence>
<feature type="domain" description="Tyrosine-protein kinase G-rich" evidence="18">
    <location>
        <begin position="388"/>
        <end position="468"/>
    </location>
</feature>
<keyword evidence="7" id="KW-0547">Nucleotide-binding</keyword>
<dbReference type="InterPro" id="IPR005702">
    <property type="entry name" value="Wzc-like_C"/>
</dbReference>
<organism evidence="19 20">
    <name type="scientific">Psychrobacter phenylpyruvicus</name>
    <dbReference type="NCBI Taxonomy" id="29432"/>
    <lineage>
        <taxon>Bacteria</taxon>
        <taxon>Pseudomonadati</taxon>
        <taxon>Pseudomonadota</taxon>
        <taxon>Gammaproteobacteria</taxon>
        <taxon>Moraxellales</taxon>
        <taxon>Moraxellaceae</taxon>
        <taxon>Psychrobacter</taxon>
    </lineage>
</organism>
<keyword evidence="12" id="KW-0829">Tyrosine-protein kinase</keyword>
<evidence type="ECO:0000256" key="10">
    <source>
        <dbReference type="ARBA" id="ARBA00022989"/>
    </source>
</evidence>
<protein>
    <submittedName>
        <fullName evidence="19">Tyrosine-protein kinase ptk</fullName>
        <ecNumber evidence="19">2.7.10.-</ecNumber>
    </submittedName>
</protein>
<dbReference type="InterPro" id="IPR003856">
    <property type="entry name" value="LPS_length_determ_N"/>
</dbReference>
<dbReference type="CDD" id="cd05387">
    <property type="entry name" value="BY-kinase"/>
    <property type="match status" value="1"/>
</dbReference>
<comment type="similarity">
    <text evidence="2">Belongs to the etk/wzc family.</text>
</comment>
<dbReference type="GO" id="GO:0005524">
    <property type="term" value="F:ATP binding"/>
    <property type="evidence" value="ECO:0007669"/>
    <property type="project" value="UniProtKB-KW"/>
</dbReference>
<evidence type="ECO:0000259" key="17">
    <source>
        <dbReference type="Pfam" id="PF13614"/>
    </source>
</evidence>
<comment type="catalytic activity">
    <reaction evidence="13">
        <text>L-tyrosyl-[protein] + ATP = O-phospho-L-tyrosyl-[protein] + ADP + H(+)</text>
        <dbReference type="Rhea" id="RHEA:10596"/>
        <dbReference type="Rhea" id="RHEA-COMP:10136"/>
        <dbReference type="Rhea" id="RHEA-COMP:20101"/>
        <dbReference type="ChEBI" id="CHEBI:15378"/>
        <dbReference type="ChEBI" id="CHEBI:30616"/>
        <dbReference type="ChEBI" id="CHEBI:46858"/>
        <dbReference type="ChEBI" id="CHEBI:61978"/>
        <dbReference type="ChEBI" id="CHEBI:456216"/>
    </reaction>
</comment>
<dbReference type="InterPro" id="IPR025669">
    <property type="entry name" value="AAA_dom"/>
</dbReference>
<evidence type="ECO:0000256" key="14">
    <source>
        <dbReference type="SAM" id="Coils"/>
    </source>
</evidence>
<dbReference type="AlphaFoldDB" id="A0A379LMW6"/>
<keyword evidence="3" id="KW-1003">Cell membrane</keyword>
<evidence type="ECO:0000256" key="15">
    <source>
        <dbReference type="SAM" id="Phobius"/>
    </source>
</evidence>
<evidence type="ECO:0000256" key="2">
    <source>
        <dbReference type="ARBA" id="ARBA00008883"/>
    </source>
</evidence>
<dbReference type="InterPro" id="IPR050445">
    <property type="entry name" value="Bact_polysacc_biosynth/exp"/>
</dbReference>
<dbReference type="FunFam" id="3.40.50.300:FF:000527">
    <property type="entry name" value="Tyrosine-protein kinase etk"/>
    <property type="match status" value="1"/>
</dbReference>
<evidence type="ECO:0000256" key="4">
    <source>
        <dbReference type="ARBA" id="ARBA00022519"/>
    </source>
</evidence>
<dbReference type="Pfam" id="PF13807">
    <property type="entry name" value="GNVR"/>
    <property type="match status" value="1"/>
</dbReference>
<comment type="subcellular location">
    <subcellularLocation>
        <location evidence="1">Cell inner membrane</location>
        <topology evidence="1">Multi-pass membrane protein</topology>
    </subcellularLocation>
</comment>
<evidence type="ECO:0000256" key="6">
    <source>
        <dbReference type="ARBA" id="ARBA00022692"/>
    </source>
</evidence>
<reference evidence="19 20" key="1">
    <citation type="submission" date="2018-06" db="EMBL/GenBank/DDBJ databases">
        <authorList>
            <consortium name="Pathogen Informatics"/>
            <person name="Doyle S."/>
        </authorList>
    </citation>
    <scope>NUCLEOTIDE SEQUENCE [LARGE SCALE GENOMIC DNA]</scope>
    <source>
        <strain evidence="19 20">NCTC10526</strain>
    </source>
</reference>
<evidence type="ECO:0000259" key="16">
    <source>
        <dbReference type="Pfam" id="PF02706"/>
    </source>
</evidence>
<name>A0A379LMW6_9GAMM</name>
<dbReference type="Gene3D" id="1.10.287.1490">
    <property type="match status" value="1"/>
</dbReference>
<dbReference type="PANTHER" id="PTHR32309">
    <property type="entry name" value="TYROSINE-PROTEIN KINASE"/>
    <property type="match status" value="1"/>
</dbReference>
<evidence type="ECO:0000256" key="7">
    <source>
        <dbReference type="ARBA" id="ARBA00022741"/>
    </source>
</evidence>
<dbReference type="NCBIfam" id="TIGR01007">
    <property type="entry name" value="eps_fam"/>
    <property type="match status" value="1"/>
</dbReference>
<dbReference type="InterPro" id="IPR032807">
    <property type="entry name" value="GNVR"/>
</dbReference>
<dbReference type="SUPFAM" id="SSF52540">
    <property type="entry name" value="P-loop containing nucleoside triphosphate hydrolases"/>
    <property type="match status" value="1"/>
</dbReference>
<keyword evidence="6 15" id="KW-0812">Transmembrane</keyword>
<feature type="transmembrane region" description="Helical" evidence="15">
    <location>
        <begin position="446"/>
        <end position="466"/>
    </location>
</feature>
<dbReference type="EC" id="2.7.10.-" evidence="19"/>
<evidence type="ECO:0000256" key="3">
    <source>
        <dbReference type="ARBA" id="ARBA00022475"/>
    </source>
</evidence>
<dbReference type="RefSeq" id="WP_028859121.1">
    <property type="nucleotide sequence ID" value="NZ_CAJHAQ010000001.1"/>
</dbReference>
<dbReference type="GO" id="GO:0004713">
    <property type="term" value="F:protein tyrosine kinase activity"/>
    <property type="evidence" value="ECO:0007669"/>
    <property type="project" value="UniProtKB-KW"/>
</dbReference>
<evidence type="ECO:0000256" key="5">
    <source>
        <dbReference type="ARBA" id="ARBA00022679"/>
    </source>
</evidence>
<feature type="domain" description="Polysaccharide chain length determinant N-terminal" evidence="16">
    <location>
        <begin position="18"/>
        <end position="111"/>
    </location>
</feature>
<keyword evidence="20" id="KW-1185">Reference proteome</keyword>
<keyword evidence="4" id="KW-0997">Cell inner membrane</keyword>
<evidence type="ECO:0000259" key="18">
    <source>
        <dbReference type="Pfam" id="PF13807"/>
    </source>
</evidence>
<keyword evidence="8 19" id="KW-0418">Kinase</keyword>
<keyword evidence="11 15" id="KW-0472">Membrane</keyword>
<evidence type="ECO:0000256" key="9">
    <source>
        <dbReference type="ARBA" id="ARBA00022840"/>
    </source>
</evidence>
<evidence type="ECO:0000256" key="1">
    <source>
        <dbReference type="ARBA" id="ARBA00004429"/>
    </source>
</evidence>